<evidence type="ECO:0000313" key="5">
    <source>
        <dbReference type="Proteomes" id="UP000058114"/>
    </source>
</evidence>
<dbReference type="EMBL" id="JAIRBT010000001">
    <property type="protein sequence ID" value="MBZ6064773.1"/>
    <property type="molecule type" value="Genomic_DNA"/>
</dbReference>
<feature type="chain" id="PRO_5006604499" description="Periplasmic heavy metal sensor" evidence="2">
    <location>
        <begin position="24"/>
        <end position="115"/>
    </location>
</feature>
<evidence type="ECO:0000313" key="4">
    <source>
        <dbReference type="EMBL" id="MBZ6064773.1"/>
    </source>
</evidence>
<reference evidence="3 5" key="2">
    <citation type="journal article" date="2016" name="Genome Announc.">
        <title>Complete Genome Sequence of the Highly Virulent Aeromonas schubertii Strain WL1483, Isolated from Diseased Snakehead Fish (Channa argus) in China.</title>
        <authorList>
            <person name="Liu L."/>
            <person name="Li N."/>
            <person name="Zhang D."/>
            <person name="Fu X."/>
            <person name="Shi C."/>
            <person name="Lin Q."/>
            <person name="Hao G."/>
        </authorList>
    </citation>
    <scope>NUCLEOTIDE SEQUENCE [LARGE SCALE GENOMIC DNA]</scope>
    <source>
        <strain evidence="3 5">WL1483</strain>
    </source>
</reference>
<feature type="region of interest" description="Disordered" evidence="1">
    <location>
        <begin position="28"/>
        <end position="54"/>
    </location>
</feature>
<evidence type="ECO:0000313" key="6">
    <source>
        <dbReference type="Proteomes" id="UP000774958"/>
    </source>
</evidence>
<protein>
    <recommendedName>
        <fullName evidence="7">Periplasmic heavy metal sensor</fullName>
    </recommendedName>
</protein>
<keyword evidence="6" id="KW-1185">Reference proteome</keyword>
<dbReference type="AlphaFoldDB" id="A0A0S2SLN2"/>
<reference evidence="5" key="1">
    <citation type="submission" date="2015-10" db="EMBL/GenBank/DDBJ databases">
        <title>Complete Genome Sequence of Aeromonas schubertii strain WL1483.</title>
        <authorList>
            <person name="Liu L."/>
        </authorList>
    </citation>
    <scope>NUCLEOTIDE SEQUENCE [LARGE SCALE GENOMIC DNA]</scope>
    <source>
        <strain evidence="5">WL1483</strain>
    </source>
</reference>
<dbReference type="Proteomes" id="UP000058114">
    <property type="component" value="Chromosome"/>
</dbReference>
<feature type="signal peptide" evidence="2">
    <location>
        <begin position="1"/>
        <end position="23"/>
    </location>
</feature>
<sequence length="115" mass="12602">MKSLTKTLLATTLILGLPLGAWAASEAVATQPTSAATAPCPMDGMMGGQHHGKRHDKMMRMQNMTPEQIQAHLQQRYDRIEDPAKKAEFVKNLATRADGMVKHAEVMKAFAEANQ</sequence>
<dbReference type="Proteomes" id="UP000774958">
    <property type="component" value="Unassembled WGS sequence"/>
</dbReference>
<proteinExistence type="predicted"/>
<organism evidence="3 5">
    <name type="scientific">Aeromonas schubertii</name>
    <dbReference type="NCBI Taxonomy" id="652"/>
    <lineage>
        <taxon>Bacteria</taxon>
        <taxon>Pseudomonadati</taxon>
        <taxon>Pseudomonadota</taxon>
        <taxon>Gammaproteobacteria</taxon>
        <taxon>Aeromonadales</taxon>
        <taxon>Aeromonadaceae</taxon>
        <taxon>Aeromonas</taxon>
    </lineage>
</organism>
<reference evidence="4 6" key="3">
    <citation type="submission" date="2021-09" db="EMBL/GenBank/DDBJ databases">
        <title>Aeromonas schubertii isolated from Asian sea bass.</title>
        <authorList>
            <person name="Pinpimai K."/>
        </authorList>
    </citation>
    <scope>NUCLEOTIDE SEQUENCE [LARGE SCALE GENOMIC DNA]</scope>
    <source>
        <strain evidence="4 6">CHULA2021a</strain>
    </source>
</reference>
<accession>A0A0S2SLN2</accession>
<evidence type="ECO:0000256" key="1">
    <source>
        <dbReference type="SAM" id="MobiDB-lite"/>
    </source>
</evidence>
<name>A0A0S2SLN2_9GAMM</name>
<evidence type="ECO:0000313" key="3">
    <source>
        <dbReference type="EMBL" id="ALP42648.1"/>
    </source>
</evidence>
<evidence type="ECO:0008006" key="7">
    <source>
        <dbReference type="Google" id="ProtNLM"/>
    </source>
</evidence>
<gene>
    <name evidence="4" type="ORF">LA374_00875</name>
    <name evidence="3" type="ORF">WL1483_3229</name>
</gene>
<dbReference type="KEGG" id="asr:WL1483_3229"/>
<dbReference type="RefSeq" id="WP_060583649.1">
    <property type="nucleotide sequence ID" value="NZ_CP013067.1"/>
</dbReference>
<keyword evidence="2" id="KW-0732">Signal</keyword>
<dbReference type="PATRIC" id="fig|652.5.peg.332"/>
<evidence type="ECO:0000256" key="2">
    <source>
        <dbReference type="SAM" id="SignalP"/>
    </source>
</evidence>
<dbReference type="EMBL" id="CP013067">
    <property type="protein sequence ID" value="ALP42648.1"/>
    <property type="molecule type" value="Genomic_DNA"/>
</dbReference>